<protein>
    <recommendedName>
        <fullName evidence="2">C5orf34-like C-terminal domain-containing protein</fullName>
    </recommendedName>
</protein>
<reference evidence="3 4" key="1">
    <citation type="submission" date="2009-08" db="EMBL/GenBank/DDBJ databases">
        <title>The Genome Sequence of Spizellomyces punctatus strain DAOM BR117.</title>
        <authorList>
            <consortium name="The Broad Institute Genome Sequencing Platform"/>
            <person name="Russ C."/>
            <person name="Cuomo C."/>
            <person name="Shea T."/>
            <person name="Young S.K."/>
            <person name="Zeng Q."/>
            <person name="Koehrsen M."/>
            <person name="Haas B."/>
            <person name="Borodovsky M."/>
            <person name="Guigo R."/>
            <person name="Alvarado L."/>
            <person name="Berlin A."/>
            <person name="Bochicchio J."/>
            <person name="Borenstein D."/>
            <person name="Chapman S."/>
            <person name="Chen Z."/>
            <person name="Engels R."/>
            <person name="Freedman E."/>
            <person name="Gellesch M."/>
            <person name="Goldberg J."/>
            <person name="Griggs A."/>
            <person name="Gujja S."/>
            <person name="Heiman D."/>
            <person name="Hepburn T."/>
            <person name="Howarth C."/>
            <person name="Jen D."/>
            <person name="Larson L."/>
            <person name="Lewis B."/>
            <person name="Mehta T."/>
            <person name="Park D."/>
            <person name="Pearson M."/>
            <person name="Roberts A."/>
            <person name="Saif S."/>
            <person name="Shenoy N."/>
            <person name="Sisk P."/>
            <person name="Stolte C."/>
            <person name="Sykes S."/>
            <person name="Thomson T."/>
            <person name="Walk T."/>
            <person name="White J."/>
            <person name="Yandava C."/>
            <person name="Burger G."/>
            <person name="Gray M.W."/>
            <person name="Holland P.W.H."/>
            <person name="King N."/>
            <person name="Lang F.B.F."/>
            <person name="Roger A.J."/>
            <person name="Ruiz-Trillo I."/>
            <person name="Lander E."/>
            <person name="Nusbaum C."/>
        </authorList>
    </citation>
    <scope>NUCLEOTIDE SEQUENCE [LARGE SCALE GENOMIC DNA]</scope>
    <source>
        <strain evidence="3 4">DAOM BR117</strain>
    </source>
</reference>
<dbReference type="Pfam" id="PF15016">
    <property type="entry name" value="C5orf34_C"/>
    <property type="match status" value="1"/>
</dbReference>
<dbReference type="InParanoid" id="A0A0L0HIV2"/>
<dbReference type="AlphaFoldDB" id="A0A0L0HIV2"/>
<dbReference type="PANTHER" id="PTHR34531">
    <property type="entry name" value="ZGC:153352"/>
    <property type="match status" value="1"/>
</dbReference>
<dbReference type="OrthoDB" id="2134730at2759"/>
<dbReference type="Proteomes" id="UP000053201">
    <property type="component" value="Unassembled WGS sequence"/>
</dbReference>
<dbReference type="PANTHER" id="PTHR34531:SF1">
    <property type="entry name" value="CHROMOSOME 5 OPEN READING FRAME 34"/>
    <property type="match status" value="1"/>
</dbReference>
<accession>A0A0L0HIV2</accession>
<dbReference type="GeneID" id="27687409"/>
<proteinExistence type="predicted"/>
<dbReference type="RefSeq" id="XP_016608859.1">
    <property type="nucleotide sequence ID" value="XM_016752175.1"/>
</dbReference>
<organism evidence="3 4">
    <name type="scientific">Spizellomyces punctatus (strain DAOM BR117)</name>
    <dbReference type="NCBI Taxonomy" id="645134"/>
    <lineage>
        <taxon>Eukaryota</taxon>
        <taxon>Fungi</taxon>
        <taxon>Fungi incertae sedis</taxon>
        <taxon>Chytridiomycota</taxon>
        <taxon>Chytridiomycota incertae sedis</taxon>
        <taxon>Chytridiomycetes</taxon>
        <taxon>Spizellomycetales</taxon>
        <taxon>Spizellomycetaceae</taxon>
        <taxon>Spizellomyces</taxon>
    </lineage>
</organism>
<evidence type="ECO:0000313" key="3">
    <source>
        <dbReference type="EMBL" id="KND00820.1"/>
    </source>
</evidence>
<evidence type="ECO:0000256" key="1">
    <source>
        <dbReference type="SAM" id="MobiDB-lite"/>
    </source>
</evidence>
<feature type="region of interest" description="Disordered" evidence="1">
    <location>
        <begin position="110"/>
        <end position="154"/>
    </location>
</feature>
<dbReference type="EMBL" id="KQ257455">
    <property type="protein sequence ID" value="KND00820.1"/>
    <property type="molecule type" value="Genomic_DNA"/>
</dbReference>
<dbReference type="InterPro" id="IPR053901">
    <property type="entry name" value="C5orf34-like"/>
</dbReference>
<keyword evidence="4" id="KW-1185">Reference proteome</keyword>
<feature type="domain" description="C5orf34-like C-terminal" evidence="2">
    <location>
        <begin position="495"/>
        <end position="563"/>
    </location>
</feature>
<name>A0A0L0HIV2_SPIPD</name>
<evidence type="ECO:0000313" key="4">
    <source>
        <dbReference type="Proteomes" id="UP000053201"/>
    </source>
</evidence>
<evidence type="ECO:0000259" key="2">
    <source>
        <dbReference type="Pfam" id="PF15016"/>
    </source>
</evidence>
<dbReference type="InterPro" id="IPR027865">
    <property type="entry name" value="C5orf34-like_C"/>
</dbReference>
<dbReference type="OMA" id="YYVVEVK"/>
<gene>
    <name evidence="3" type="ORF">SPPG_03926</name>
</gene>
<sequence>MDNYIAGLPFSTAEFARAESRSGSSLGSLGFPDYSSPRYVLYQDGSCQAENLLLPSSGSEQLIPATLHLSPGGACFVVEYDQDEGRLDRTSVLGTAKLSPLRSRLASRPQSADLTRAFRNRSPSPDRRSSYFRESFLGPTSLDKPSNLGMNWGERDGEKRRHLTATVTSKFRSAVLNLLNFRNTYYEKPFLHAALLEKDVLMQTLQTNTEIKYSRWPVASSELISRSPEGSLTIASIDGSIQLILLPHRQTFTVKFPSLVADPDGLVTKLRGSRVPYKFVYLWIEQTFSVRDAPELWQYPLALLLKQCGDSSTLLYEDICVNAEEDNYVTTILPSCGESSPSAAENSSFRPSRAVHNDIANPKPIRILWTPTAVYRVVALGKNDMCLQSISPSFSSLDIQVEATLPEDGTVMRAIEDLKYMVVYYNSAMDDMSGEGEMYALQGAPPFIREPNTGTSYPLSVISAEMLRLVQVAYRSIAARPKHPIPVRSGKLEGTATVPGLGTFTAYSGGYVRALYENGVVVEAQKAPSIAHVTFPDGDVVTVRCEKPVGCERYVVPVLQFAKEVWESNEMKLKRQESKMRAMDLAAGCIQRCRTYLEEKQAIKDSSDPDCNHKYRPRIADIVARNRDYVQRDVKTNL</sequence>
<dbReference type="VEuPathDB" id="FungiDB:SPPG_03926"/>